<evidence type="ECO:0000313" key="2">
    <source>
        <dbReference type="EMBL" id="PFH63288.1"/>
    </source>
</evidence>
<name>A0A2A9PPL3_OPHUN</name>
<feature type="compositionally biased region" description="Basic and acidic residues" evidence="1">
    <location>
        <begin position="1"/>
        <end position="12"/>
    </location>
</feature>
<evidence type="ECO:0000313" key="3">
    <source>
        <dbReference type="Proteomes" id="UP000037136"/>
    </source>
</evidence>
<comment type="caution">
    <text evidence="2">The sequence shown here is derived from an EMBL/GenBank/DDBJ whole genome shotgun (WGS) entry which is preliminary data.</text>
</comment>
<accession>A0A2A9PPL3</accession>
<dbReference type="Proteomes" id="UP000037136">
    <property type="component" value="Unassembled WGS sequence"/>
</dbReference>
<feature type="compositionally biased region" description="Basic and acidic residues" evidence="1">
    <location>
        <begin position="113"/>
        <end position="123"/>
    </location>
</feature>
<reference evidence="2 3" key="1">
    <citation type="journal article" date="2015" name="BMC Genomics">
        <title>Gene expression during zombie ant biting behavior reflects the complexity underlying fungal parasitic behavioral manipulation.</title>
        <authorList>
            <person name="de Bekker C."/>
            <person name="Ohm R.A."/>
            <person name="Loreto R.G."/>
            <person name="Sebastian A."/>
            <person name="Albert I."/>
            <person name="Merrow M."/>
            <person name="Brachmann A."/>
            <person name="Hughes D.P."/>
        </authorList>
    </citation>
    <scope>NUCLEOTIDE SEQUENCE [LARGE SCALE GENOMIC DNA]</scope>
    <source>
        <strain evidence="2 3">SC16a</strain>
    </source>
</reference>
<dbReference type="STRING" id="268505.A0A2A9PPL3"/>
<feature type="region of interest" description="Disordered" evidence="1">
    <location>
        <begin position="1"/>
        <end position="21"/>
    </location>
</feature>
<keyword evidence="3" id="KW-1185">Reference proteome</keyword>
<protein>
    <submittedName>
        <fullName evidence="2">Uncharacterized protein</fullName>
    </submittedName>
</protein>
<feature type="region of interest" description="Disordered" evidence="1">
    <location>
        <begin position="88"/>
        <end position="123"/>
    </location>
</feature>
<reference evidence="2 3" key="2">
    <citation type="journal article" date="2017" name="Sci. Rep.">
        <title>Ant-infecting Ophiocordyceps genomes reveal a high diversity of potential behavioral manipulation genes and a possible major role for enterotoxins.</title>
        <authorList>
            <person name="de Bekker C."/>
            <person name="Ohm R.A."/>
            <person name="Evans H.C."/>
            <person name="Brachmann A."/>
            <person name="Hughes D.P."/>
        </authorList>
    </citation>
    <scope>NUCLEOTIDE SEQUENCE [LARGE SCALE GENOMIC DNA]</scope>
    <source>
        <strain evidence="2 3">SC16a</strain>
    </source>
</reference>
<proteinExistence type="predicted"/>
<organism evidence="2 3">
    <name type="scientific">Ophiocordyceps unilateralis</name>
    <name type="common">Zombie-ant fungus</name>
    <name type="synonym">Torrubia unilateralis</name>
    <dbReference type="NCBI Taxonomy" id="268505"/>
    <lineage>
        <taxon>Eukaryota</taxon>
        <taxon>Fungi</taxon>
        <taxon>Dikarya</taxon>
        <taxon>Ascomycota</taxon>
        <taxon>Pezizomycotina</taxon>
        <taxon>Sordariomycetes</taxon>
        <taxon>Hypocreomycetidae</taxon>
        <taxon>Hypocreales</taxon>
        <taxon>Ophiocordycipitaceae</taxon>
        <taxon>Ophiocordyceps</taxon>
    </lineage>
</organism>
<dbReference type="AlphaFoldDB" id="A0A2A9PPL3"/>
<evidence type="ECO:0000256" key="1">
    <source>
        <dbReference type="SAM" id="MobiDB-lite"/>
    </source>
</evidence>
<dbReference type="EMBL" id="LAZP02000004">
    <property type="protein sequence ID" value="PFH63288.1"/>
    <property type="molecule type" value="Genomic_DNA"/>
</dbReference>
<sequence length="123" mass="14521">MESKPPTDERAPYDAQSPEEEQLKRAMKRLKLLHIKARNLRDIIPRIVEPLVQIHPSPDVMFHAFMKAVNDTQAEINEFTELMRDEESKQVFAQADKSREDNPFGIKPWRHKDHPDWYTADKD</sequence>
<dbReference type="OrthoDB" id="5326237at2759"/>
<gene>
    <name evidence="2" type="ORF">XA68_14940</name>
</gene>